<comment type="caution">
    <text evidence="4">Lacks conserved residue(s) required for the propagation of feature annotation.</text>
</comment>
<evidence type="ECO:0000256" key="5">
    <source>
        <dbReference type="SAM" id="MobiDB-lite"/>
    </source>
</evidence>
<dbReference type="GO" id="GO:0008045">
    <property type="term" value="P:motor neuron axon guidance"/>
    <property type="evidence" value="ECO:0007669"/>
    <property type="project" value="TreeGrafter"/>
</dbReference>
<evidence type="ECO:0000256" key="1">
    <source>
        <dbReference type="ARBA" id="ARBA00022536"/>
    </source>
</evidence>
<dbReference type="InterPro" id="IPR000742">
    <property type="entry name" value="EGF"/>
</dbReference>
<keyword evidence="1 4" id="KW-0245">EGF-like domain</keyword>
<feature type="disulfide bond" evidence="4">
    <location>
        <begin position="57"/>
        <end position="66"/>
    </location>
</feature>
<reference evidence="7" key="1">
    <citation type="submission" date="2021-10" db="EMBL/GenBank/DDBJ databases">
        <title>Melipona bicolor Genome sequencing and assembly.</title>
        <authorList>
            <person name="Araujo N.S."/>
            <person name="Arias M.C."/>
        </authorList>
    </citation>
    <scope>NUCLEOTIDE SEQUENCE</scope>
    <source>
        <strain evidence="7">USP_2M_L1-L4_2017</strain>
        <tissue evidence="7">Whole body</tissue>
    </source>
</reference>
<evidence type="ECO:0000313" key="8">
    <source>
        <dbReference type="Proteomes" id="UP001177670"/>
    </source>
</evidence>
<dbReference type="Proteomes" id="UP001177670">
    <property type="component" value="Unassembled WGS sequence"/>
</dbReference>
<dbReference type="PANTHER" id="PTHR11219">
    <property type="entry name" value="TENEURIN AND N-ACETYLGLUCOSAMINE-1-PHOSPHODIESTER ALPHA-N-ACETYLGLUCOSAMINIDASE"/>
    <property type="match status" value="1"/>
</dbReference>
<evidence type="ECO:0000256" key="2">
    <source>
        <dbReference type="ARBA" id="ARBA00022737"/>
    </source>
</evidence>
<evidence type="ECO:0000256" key="4">
    <source>
        <dbReference type="PROSITE-ProRule" id="PRU00076"/>
    </source>
</evidence>
<gene>
    <name evidence="7" type="ORF">K0M31_010001</name>
</gene>
<keyword evidence="3 4" id="KW-1015">Disulfide bond</keyword>
<dbReference type="PROSITE" id="PS00022">
    <property type="entry name" value="EGF_1"/>
    <property type="match status" value="1"/>
</dbReference>
<dbReference type="Gene3D" id="2.60.120.260">
    <property type="entry name" value="Galactose-binding domain-like"/>
    <property type="match status" value="1"/>
</dbReference>
<dbReference type="PANTHER" id="PTHR11219:SF69">
    <property type="entry name" value="TENEURIN-A"/>
    <property type="match status" value="1"/>
</dbReference>
<keyword evidence="2" id="KW-0677">Repeat</keyword>
<evidence type="ECO:0000313" key="7">
    <source>
        <dbReference type="EMBL" id="KAK1121690.1"/>
    </source>
</evidence>
<feature type="region of interest" description="Disordered" evidence="5">
    <location>
        <begin position="151"/>
        <end position="179"/>
    </location>
</feature>
<dbReference type="AlphaFoldDB" id="A0AA40KIK8"/>
<dbReference type="EMBL" id="JAHYIQ010000025">
    <property type="protein sequence ID" value="KAK1121690.1"/>
    <property type="molecule type" value="Genomic_DNA"/>
</dbReference>
<dbReference type="SUPFAM" id="SSF57196">
    <property type="entry name" value="EGF/Laminin"/>
    <property type="match status" value="1"/>
</dbReference>
<feature type="domain" description="EGF-like" evidence="6">
    <location>
        <begin position="32"/>
        <end position="67"/>
    </location>
</feature>
<feature type="disulfide bond" evidence="4">
    <location>
        <begin position="36"/>
        <end position="46"/>
    </location>
</feature>
<feature type="compositionally biased region" description="Basic and acidic residues" evidence="5">
    <location>
        <begin position="153"/>
        <end position="167"/>
    </location>
</feature>
<dbReference type="InterPro" id="IPR051216">
    <property type="entry name" value="Teneurin"/>
</dbReference>
<dbReference type="PROSITE" id="PS50026">
    <property type="entry name" value="EGF_3"/>
    <property type="match status" value="1"/>
</dbReference>
<sequence>MRPRRSKRLDTHDLGLPKPVTLLLLHVHAVPLIAGCENGCSRHGLCTLQDGEYSCECSTGWAGRDCSIRLEMECNDFIDNDEDGMMDCSDSECCSHAACAEHIMCLTSNNPVDVLLRKQPPSVTASFYQRVKFLVEENSVQSYAHMNEYTESFPHREQPFRGEEKSEKNKKKGKPTKMIESDILVPCHAKQSGISVTAEL</sequence>
<accession>A0AA40KIK8</accession>
<evidence type="ECO:0000259" key="6">
    <source>
        <dbReference type="PROSITE" id="PS50026"/>
    </source>
</evidence>
<keyword evidence="8" id="KW-1185">Reference proteome</keyword>
<dbReference type="PROSITE" id="PS01186">
    <property type="entry name" value="EGF_2"/>
    <property type="match status" value="1"/>
</dbReference>
<comment type="caution">
    <text evidence="7">The sequence shown here is derived from an EMBL/GenBank/DDBJ whole genome shotgun (WGS) entry which is preliminary data.</text>
</comment>
<organism evidence="7 8">
    <name type="scientific">Melipona bicolor</name>
    <dbReference type="NCBI Taxonomy" id="60889"/>
    <lineage>
        <taxon>Eukaryota</taxon>
        <taxon>Metazoa</taxon>
        <taxon>Ecdysozoa</taxon>
        <taxon>Arthropoda</taxon>
        <taxon>Hexapoda</taxon>
        <taxon>Insecta</taxon>
        <taxon>Pterygota</taxon>
        <taxon>Neoptera</taxon>
        <taxon>Endopterygota</taxon>
        <taxon>Hymenoptera</taxon>
        <taxon>Apocrita</taxon>
        <taxon>Aculeata</taxon>
        <taxon>Apoidea</taxon>
        <taxon>Anthophila</taxon>
        <taxon>Apidae</taxon>
        <taxon>Melipona</taxon>
    </lineage>
</organism>
<proteinExistence type="predicted"/>
<evidence type="ECO:0000256" key="3">
    <source>
        <dbReference type="ARBA" id="ARBA00023157"/>
    </source>
</evidence>
<protein>
    <recommendedName>
        <fullName evidence="6">EGF-like domain-containing protein</fullName>
    </recommendedName>
</protein>
<name>A0AA40KIK8_9HYME</name>